<dbReference type="AlphaFoldDB" id="A0A834TAI4"/>
<proteinExistence type="inferred from homology"/>
<feature type="compositionally biased region" description="Polar residues" evidence="8">
    <location>
        <begin position="69"/>
        <end position="78"/>
    </location>
</feature>
<dbReference type="GO" id="GO:0006865">
    <property type="term" value="P:amino acid transport"/>
    <property type="evidence" value="ECO:0007669"/>
    <property type="project" value="UniProtKB-KW"/>
</dbReference>
<dbReference type="PANTHER" id="PTHR33228:SF49">
    <property type="entry name" value="PROTEIN GLUTAMINE DUMPER 5"/>
    <property type="match status" value="1"/>
</dbReference>
<evidence type="ECO:0000256" key="3">
    <source>
        <dbReference type="ARBA" id="ARBA00022448"/>
    </source>
</evidence>
<keyword evidence="5" id="KW-0029">Amino-acid transport</keyword>
<comment type="subcellular location">
    <subcellularLocation>
        <location evidence="1">Membrane</location>
        <topology evidence="1">Single-pass membrane protein</topology>
    </subcellularLocation>
</comment>
<reference evidence="9" key="1">
    <citation type="submission" date="2020-09" db="EMBL/GenBank/DDBJ databases">
        <title>Genome-Enabled Discovery of Anthraquinone Biosynthesis in Senna tora.</title>
        <authorList>
            <person name="Kang S.-H."/>
            <person name="Pandey R.P."/>
            <person name="Lee C.-M."/>
            <person name="Sim J.-S."/>
            <person name="Jeong J.-T."/>
            <person name="Choi B.-S."/>
            <person name="Jung M."/>
            <person name="Ginzburg D."/>
            <person name="Zhao K."/>
            <person name="Won S.Y."/>
            <person name="Oh T.-J."/>
            <person name="Yu Y."/>
            <person name="Kim N.-H."/>
            <person name="Lee O.R."/>
            <person name="Lee T.-H."/>
            <person name="Bashyal P."/>
            <person name="Kim T.-S."/>
            <person name="Lee W.-H."/>
            <person name="Kawkins C."/>
            <person name="Kim C.-K."/>
            <person name="Kim J.S."/>
            <person name="Ahn B.O."/>
            <person name="Rhee S.Y."/>
            <person name="Sohng J.K."/>
        </authorList>
    </citation>
    <scope>NUCLEOTIDE SEQUENCE</scope>
    <source>
        <tissue evidence="9">Leaf</tissue>
    </source>
</reference>
<protein>
    <submittedName>
        <fullName evidence="9">Protein GLUTAMINE DUMPER 5-like</fullName>
    </submittedName>
</protein>
<evidence type="ECO:0000313" key="10">
    <source>
        <dbReference type="Proteomes" id="UP000634136"/>
    </source>
</evidence>
<evidence type="ECO:0000256" key="8">
    <source>
        <dbReference type="SAM" id="MobiDB-lite"/>
    </source>
</evidence>
<name>A0A834TAI4_9FABA</name>
<keyword evidence="4" id="KW-0812">Transmembrane</keyword>
<feature type="compositionally biased region" description="Basic and acidic residues" evidence="8">
    <location>
        <begin position="83"/>
        <end position="108"/>
    </location>
</feature>
<evidence type="ECO:0000256" key="2">
    <source>
        <dbReference type="ARBA" id="ARBA00009977"/>
    </source>
</evidence>
<feature type="region of interest" description="Disordered" evidence="8">
    <location>
        <begin position="1"/>
        <end position="54"/>
    </location>
</feature>
<dbReference type="PANTHER" id="PTHR33228">
    <property type="entry name" value="PROTEIN GLUTAMINE DUMPER 4-RELATED"/>
    <property type="match status" value="1"/>
</dbReference>
<feature type="compositionally biased region" description="Polar residues" evidence="8">
    <location>
        <begin position="20"/>
        <end position="41"/>
    </location>
</feature>
<gene>
    <name evidence="9" type="ORF">G2W53_031291</name>
</gene>
<dbReference type="EMBL" id="JAAIUW010000009">
    <property type="protein sequence ID" value="KAF7817322.1"/>
    <property type="molecule type" value="Genomic_DNA"/>
</dbReference>
<keyword evidence="6" id="KW-1133">Transmembrane helix</keyword>
<dbReference type="GO" id="GO:0016020">
    <property type="term" value="C:membrane"/>
    <property type="evidence" value="ECO:0007669"/>
    <property type="project" value="UniProtKB-SubCell"/>
</dbReference>
<evidence type="ECO:0000256" key="4">
    <source>
        <dbReference type="ARBA" id="ARBA00022692"/>
    </source>
</evidence>
<evidence type="ECO:0000313" key="9">
    <source>
        <dbReference type="EMBL" id="KAF7817322.1"/>
    </source>
</evidence>
<sequence length="126" mass="13559">MKSNWASNKPVPVPGGSLARGTTSSSTSACSYRNTRHSANTDLESEDEKEVKSDDKVLVIMAGQHNPTYVATPLSVSPFSDGIKNDFEKGEDGNSESEKSQKQMENHVRTSSPRDGAVRETQLGAS</sequence>
<keyword evidence="10" id="KW-1185">Reference proteome</keyword>
<evidence type="ECO:0000256" key="5">
    <source>
        <dbReference type="ARBA" id="ARBA00022970"/>
    </source>
</evidence>
<evidence type="ECO:0000256" key="1">
    <source>
        <dbReference type="ARBA" id="ARBA00004167"/>
    </source>
</evidence>
<dbReference type="InterPro" id="IPR040359">
    <property type="entry name" value="GDU"/>
</dbReference>
<evidence type="ECO:0000256" key="6">
    <source>
        <dbReference type="ARBA" id="ARBA00022989"/>
    </source>
</evidence>
<keyword evidence="7" id="KW-0472">Membrane</keyword>
<comment type="caution">
    <text evidence="9">The sequence shown here is derived from an EMBL/GenBank/DDBJ whole genome shotgun (WGS) entry which is preliminary data.</text>
</comment>
<organism evidence="9 10">
    <name type="scientific">Senna tora</name>
    <dbReference type="NCBI Taxonomy" id="362788"/>
    <lineage>
        <taxon>Eukaryota</taxon>
        <taxon>Viridiplantae</taxon>
        <taxon>Streptophyta</taxon>
        <taxon>Embryophyta</taxon>
        <taxon>Tracheophyta</taxon>
        <taxon>Spermatophyta</taxon>
        <taxon>Magnoliopsida</taxon>
        <taxon>eudicotyledons</taxon>
        <taxon>Gunneridae</taxon>
        <taxon>Pentapetalae</taxon>
        <taxon>rosids</taxon>
        <taxon>fabids</taxon>
        <taxon>Fabales</taxon>
        <taxon>Fabaceae</taxon>
        <taxon>Caesalpinioideae</taxon>
        <taxon>Cassia clade</taxon>
        <taxon>Senna</taxon>
    </lineage>
</organism>
<comment type="similarity">
    <text evidence="2">Belongs to the GLUTAMINE DUMPER 1 (TC 9.B.60) family.</text>
</comment>
<dbReference type="GO" id="GO:0080143">
    <property type="term" value="P:regulation of amino acid export"/>
    <property type="evidence" value="ECO:0007669"/>
    <property type="project" value="InterPro"/>
</dbReference>
<evidence type="ECO:0000256" key="7">
    <source>
        <dbReference type="ARBA" id="ARBA00023136"/>
    </source>
</evidence>
<keyword evidence="3" id="KW-0813">Transport</keyword>
<accession>A0A834TAI4</accession>
<dbReference type="Proteomes" id="UP000634136">
    <property type="component" value="Unassembled WGS sequence"/>
</dbReference>
<feature type="region of interest" description="Disordered" evidence="8">
    <location>
        <begin position="69"/>
        <end position="126"/>
    </location>
</feature>